<name>A0A1H9TT06_9PSEU</name>
<proteinExistence type="predicted"/>
<protein>
    <submittedName>
        <fullName evidence="1">Uncharacterized protein</fullName>
    </submittedName>
</protein>
<sequence length="50" mass="5375">MPTEPVPSAVRAAKTDSAAEYLTALTLQDDATLLMLEWTTTDQVTLLPAL</sequence>
<gene>
    <name evidence="1" type="ORF">SAMN05216188_11949</name>
</gene>
<evidence type="ECO:0000313" key="2">
    <source>
        <dbReference type="Proteomes" id="UP000199352"/>
    </source>
</evidence>
<dbReference type="EMBL" id="FOFR01000019">
    <property type="protein sequence ID" value="SES00216.1"/>
    <property type="molecule type" value="Genomic_DNA"/>
</dbReference>
<organism evidence="1 2">
    <name type="scientific">Lentzea xinjiangensis</name>
    <dbReference type="NCBI Taxonomy" id="402600"/>
    <lineage>
        <taxon>Bacteria</taxon>
        <taxon>Bacillati</taxon>
        <taxon>Actinomycetota</taxon>
        <taxon>Actinomycetes</taxon>
        <taxon>Pseudonocardiales</taxon>
        <taxon>Pseudonocardiaceae</taxon>
        <taxon>Lentzea</taxon>
    </lineage>
</organism>
<accession>A0A1H9TT06</accession>
<dbReference type="STRING" id="402600.SAMN05216188_11949"/>
<keyword evidence="2" id="KW-1185">Reference proteome</keyword>
<evidence type="ECO:0000313" key="1">
    <source>
        <dbReference type="EMBL" id="SES00216.1"/>
    </source>
</evidence>
<dbReference type="Proteomes" id="UP000199352">
    <property type="component" value="Unassembled WGS sequence"/>
</dbReference>
<reference evidence="2" key="1">
    <citation type="submission" date="2016-10" db="EMBL/GenBank/DDBJ databases">
        <authorList>
            <person name="Varghese N."/>
            <person name="Submissions S."/>
        </authorList>
    </citation>
    <scope>NUCLEOTIDE SEQUENCE [LARGE SCALE GENOMIC DNA]</scope>
    <source>
        <strain evidence="2">CGMCC 4.3525</strain>
    </source>
</reference>
<dbReference type="AlphaFoldDB" id="A0A1H9TT06"/>